<dbReference type="InterPro" id="IPR003115">
    <property type="entry name" value="ParB_N"/>
</dbReference>
<dbReference type="InterPro" id="IPR036086">
    <property type="entry name" value="ParB/Sulfiredoxin_sf"/>
</dbReference>
<evidence type="ECO:0000313" key="2">
    <source>
        <dbReference type="EMBL" id="OIQ75392.1"/>
    </source>
</evidence>
<organism evidence="2">
    <name type="scientific">mine drainage metagenome</name>
    <dbReference type="NCBI Taxonomy" id="410659"/>
    <lineage>
        <taxon>unclassified sequences</taxon>
        <taxon>metagenomes</taxon>
        <taxon>ecological metagenomes</taxon>
    </lineage>
</organism>
<comment type="caution">
    <text evidence="2">The sequence shown here is derived from an EMBL/GenBank/DDBJ whole genome shotgun (WGS) entry which is preliminary data.</text>
</comment>
<gene>
    <name evidence="2" type="ORF">GALL_429430</name>
</gene>
<dbReference type="Gene3D" id="3.90.1530.10">
    <property type="entry name" value="Conserved hypothetical protein from pyrococcus furiosus pfu- 392566-001, ParB domain"/>
    <property type="match status" value="1"/>
</dbReference>
<reference evidence="2" key="1">
    <citation type="submission" date="2016-10" db="EMBL/GenBank/DDBJ databases">
        <title>Sequence of Gallionella enrichment culture.</title>
        <authorList>
            <person name="Poehlein A."/>
            <person name="Muehling M."/>
            <person name="Daniel R."/>
        </authorList>
    </citation>
    <scope>NUCLEOTIDE SEQUENCE</scope>
</reference>
<dbReference type="SUPFAM" id="SSF110849">
    <property type="entry name" value="ParB/Sulfiredoxin"/>
    <property type="match status" value="1"/>
</dbReference>
<dbReference type="AlphaFoldDB" id="A0A1J5PWW3"/>
<feature type="domain" description="ParB-like N-terminal" evidence="1">
    <location>
        <begin position="34"/>
        <end position="135"/>
    </location>
</feature>
<dbReference type="SMART" id="SM00470">
    <property type="entry name" value="ParB"/>
    <property type="match status" value="1"/>
</dbReference>
<accession>A0A1J5PWW3</accession>
<sequence>MEIRQIPLERLELDTRNPRIGPLVASLETAPNSEWVVMALGRYSSDDEEKSTATSYSSLKESIKASGGIVQPIIAAPIAGTDRFVVIEGNTRVAIYKELAGESDDAIWLTVPTIVRDESDEKGEHAIRLQAHLVGPRPWRPYAKAKYLHDLYHDEKLSLTEIHAICGGTGRRREIEEYIEAYADMQRHYVGLLNGAPLDQSRFSAFVELQKPPVLAALTAHGFSKTDFAKWVNDDRLSPLQTVRQLPRILAHSQARQRFLSRNAGEALKVLEQPASTEVIRDASVEQLAAALAVKMRSLTWPEANAILQDRESRLTQAIVDCYFELRSICKQLDLDENE</sequence>
<protein>
    <submittedName>
        <fullName evidence="2">ParB-like nuclease domain protein</fullName>
    </submittedName>
</protein>
<evidence type="ECO:0000259" key="1">
    <source>
        <dbReference type="SMART" id="SM00470"/>
    </source>
</evidence>
<dbReference type="Pfam" id="PF02195">
    <property type="entry name" value="ParB_N"/>
    <property type="match status" value="1"/>
</dbReference>
<dbReference type="EMBL" id="MLJW01002181">
    <property type="protein sequence ID" value="OIQ75392.1"/>
    <property type="molecule type" value="Genomic_DNA"/>
</dbReference>
<name>A0A1J5PWW3_9ZZZZ</name>
<proteinExistence type="predicted"/>